<organism evidence="1 2">
    <name type="scientific">Pluteus cervinus</name>
    <dbReference type="NCBI Taxonomy" id="181527"/>
    <lineage>
        <taxon>Eukaryota</taxon>
        <taxon>Fungi</taxon>
        <taxon>Dikarya</taxon>
        <taxon>Basidiomycota</taxon>
        <taxon>Agaricomycotina</taxon>
        <taxon>Agaricomycetes</taxon>
        <taxon>Agaricomycetidae</taxon>
        <taxon>Agaricales</taxon>
        <taxon>Pluteineae</taxon>
        <taxon>Pluteaceae</taxon>
        <taxon>Pluteus</taxon>
    </lineage>
</organism>
<reference evidence="1 2" key="1">
    <citation type="journal article" date="2019" name="Nat. Ecol. Evol.">
        <title>Megaphylogeny resolves global patterns of mushroom evolution.</title>
        <authorList>
            <person name="Varga T."/>
            <person name="Krizsan K."/>
            <person name="Foldi C."/>
            <person name="Dima B."/>
            <person name="Sanchez-Garcia M."/>
            <person name="Sanchez-Ramirez S."/>
            <person name="Szollosi G.J."/>
            <person name="Szarkandi J.G."/>
            <person name="Papp V."/>
            <person name="Albert L."/>
            <person name="Andreopoulos W."/>
            <person name="Angelini C."/>
            <person name="Antonin V."/>
            <person name="Barry K.W."/>
            <person name="Bougher N.L."/>
            <person name="Buchanan P."/>
            <person name="Buyck B."/>
            <person name="Bense V."/>
            <person name="Catcheside P."/>
            <person name="Chovatia M."/>
            <person name="Cooper J."/>
            <person name="Damon W."/>
            <person name="Desjardin D."/>
            <person name="Finy P."/>
            <person name="Geml J."/>
            <person name="Haridas S."/>
            <person name="Hughes K."/>
            <person name="Justo A."/>
            <person name="Karasinski D."/>
            <person name="Kautmanova I."/>
            <person name="Kiss B."/>
            <person name="Kocsube S."/>
            <person name="Kotiranta H."/>
            <person name="LaButti K.M."/>
            <person name="Lechner B.E."/>
            <person name="Liimatainen K."/>
            <person name="Lipzen A."/>
            <person name="Lukacs Z."/>
            <person name="Mihaltcheva S."/>
            <person name="Morgado L.N."/>
            <person name="Niskanen T."/>
            <person name="Noordeloos M.E."/>
            <person name="Ohm R.A."/>
            <person name="Ortiz-Santana B."/>
            <person name="Ovrebo C."/>
            <person name="Racz N."/>
            <person name="Riley R."/>
            <person name="Savchenko A."/>
            <person name="Shiryaev A."/>
            <person name="Soop K."/>
            <person name="Spirin V."/>
            <person name="Szebenyi C."/>
            <person name="Tomsovsky M."/>
            <person name="Tulloss R.E."/>
            <person name="Uehling J."/>
            <person name="Grigoriev I.V."/>
            <person name="Vagvolgyi C."/>
            <person name="Papp T."/>
            <person name="Martin F.M."/>
            <person name="Miettinen O."/>
            <person name="Hibbett D.S."/>
            <person name="Nagy L.G."/>
        </authorList>
    </citation>
    <scope>NUCLEOTIDE SEQUENCE [LARGE SCALE GENOMIC DNA]</scope>
    <source>
        <strain evidence="1 2">NL-1719</strain>
    </source>
</reference>
<sequence>TVDTLPDLDEDDKMSTSVSKHFEGVPQLAKDGSNYRIWRTRTKNASKACDGIKFLTTDSVRQIPAGNTTITTDTADALKIHNQMLNIITQKLPDVLYIKYMGKDTVYGVMEGLKEEFRQSIATTEAWIEEKFFSLKCTDKKKLRTHLDQLIDLKNKLAKMKIEISNCSFINAVTTSIPRSFQPTLTAVTAAIAATNKGSLSKDSMSSAVNKRGRGRGHGRGRGRGQSRGRGRGAYRGQGRGGNNNGGDSHNNQNSNEAREDPVCYKCGGTGHITRNCANTKTTHQGNAHLSSSTKESKPKEKGKAKQTTSNIVEEAWSANFDIPTLDPTLFPPIDNALATVAELKDDNDVDEVDAHVGNGTDNGYPHG</sequence>
<gene>
    <name evidence="1" type="ORF">BDN72DRAFT_866411</name>
</gene>
<dbReference type="EMBL" id="ML209935">
    <property type="protein sequence ID" value="TFK57869.1"/>
    <property type="molecule type" value="Genomic_DNA"/>
</dbReference>
<accession>A0ACD2ZWW9</accession>
<evidence type="ECO:0000313" key="2">
    <source>
        <dbReference type="Proteomes" id="UP000308600"/>
    </source>
</evidence>
<feature type="non-terminal residue" evidence="1">
    <location>
        <position position="1"/>
    </location>
</feature>
<proteinExistence type="predicted"/>
<evidence type="ECO:0000313" key="1">
    <source>
        <dbReference type="EMBL" id="TFK57869.1"/>
    </source>
</evidence>
<dbReference type="Proteomes" id="UP000308600">
    <property type="component" value="Unassembled WGS sequence"/>
</dbReference>
<protein>
    <submittedName>
        <fullName evidence="1">Uncharacterized protein</fullName>
    </submittedName>
</protein>
<name>A0ACD2ZWW9_9AGAR</name>
<keyword evidence="2" id="KW-1185">Reference proteome</keyword>